<reference evidence="2 3" key="1">
    <citation type="submission" date="2017-07" db="EMBL/GenBank/DDBJ databases">
        <title>Leptospira spp. isolated from tropical soils.</title>
        <authorList>
            <person name="Thibeaux R."/>
            <person name="Iraola G."/>
            <person name="Ferres I."/>
            <person name="Bierque E."/>
            <person name="Girault D."/>
            <person name="Soupe-Gilbert M.-E."/>
            <person name="Picardeau M."/>
            <person name="Goarant C."/>
        </authorList>
    </citation>
    <scope>NUCLEOTIDE SEQUENCE [LARGE SCALE GENOMIC DNA]</scope>
    <source>
        <strain evidence="2 3">FH4-C-A1</strain>
    </source>
</reference>
<sequence>MNRNEKKKIFEEFDIELGGSSIRIARAENENEDRPSIIFLHDSLGCISLWRDFPFLLAEASHCNPIVYDRIGYGKSGPFTTKKRDNSYLENEADILYQLIQTLNLKKTILFGHSDGGSIALIAAAKYPQSISGVITEGAHVFVEEITLDGIKEAVESYRTTKLKQALEKYHSDKTDDVFKAWSETWLSDTFRNWNIEHFLPAIQCPVFVIQGENDEYGTVGQVDSIVNQVSGKSFKRMIPNVKHTPHKETPNLILEETNEFIKNLSFESM</sequence>
<dbReference type="InterPro" id="IPR029058">
    <property type="entry name" value="AB_hydrolase_fold"/>
</dbReference>
<evidence type="ECO:0000313" key="3">
    <source>
        <dbReference type="Proteomes" id="UP000231879"/>
    </source>
</evidence>
<dbReference type="Pfam" id="PF00561">
    <property type="entry name" value="Abhydrolase_1"/>
    <property type="match status" value="1"/>
</dbReference>
<evidence type="ECO:0000313" key="2">
    <source>
        <dbReference type="EMBL" id="PJZ57788.1"/>
    </source>
</evidence>
<keyword evidence="3" id="KW-1185">Reference proteome</keyword>
<protein>
    <submittedName>
        <fullName evidence="2">Alpha/beta hydrolase</fullName>
    </submittedName>
</protein>
<gene>
    <name evidence="2" type="ORF">CH367_05150</name>
</gene>
<proteinExistence type="predicted"/>
<dbReference type="SUPFAM" id="SSF53474">
    <property type="entry name" value="alpha/beta-Hydrolases"/>
    <property type="match status" value="1"/>
</dbReference>
<name>A0ABX4NM30_9LEPT</name>
<dbReference type="PANTHER" id="PTHR43689">
    <property type="entry name" value="HYDROLASE"/>
    <property type="match status" value="1"/>
</dbReference>
<keyword evidence="2" id="KW-0378">Hydrolase</keyword>
<feature type="domain" description="AB hydrolase-1" evidence="1">
    <location>
        <begin position="35"/>
        <end position="188"/>
    </location>
</feature>
<dbReference type="PANTHER" id="PTHR43689:SF8">
    <property type="entry name" value="ALPHA_BETA-HYDROLASES SUPERFAMILY PROTEIN"/>
    <property type="match status" value="1"/>
</dbReference>
<accession>A0ABX4NM30</accession>
<evidence type="ECO:0000259" key="1">
    <source>
        <dbReference type="Pfam" id="PF00561"/>
    </source>
</evidence>
<organism evidence="2 3">
    <name type="scientific">Leptospira barantonii</name>
    <dbReference type="NCBI Taxonomy" id="2023184"/>
    <lineage>
        <taxon>Bacteria</taxon>
        <taxon>Pseudomonadati</taxon>
        <taxon>Spirochaetota</taxon>
        <taxon>Spirochaetia</taxon>
        <taxon>Leptospirales</taxon>
        <taxon>Leptospiraceae</taxon>
        <taxon>Leptospira</taxon>
    </lineage>
</organism>
<dbReference type="RefSeq" id="WP_100761439.1">
    <property type="nucleotide sequence ID" value="NZ_NPDS01000002.1"/>
</dbReference>
<dbReference type="EMBL" id="NPDS01000002">
    <property type="protein sequence ID" value="PJZ57788.1"/>
    <property type="molecule type" value="Genomic_DNA"/>
</dbReference>
<dbReference type="InterPro" id="IPR000073">
    <property type="entry name" value="AB_hydrolase_1"/>
</dbReference>
<dbReference type="Gene3D" id="3.40.50.1820">
    <property type="entry name" value="alpha/beta hydrolase"/>
    <property type="match status" value="1"/>
</dbReference>
<dbReference type="GO" id="GO:0016787">
    <property type="term" value="F:hydrolase activity"/>
    <property type="evidence" value="ECO:0007669"/>
    <property type="project" value="UniProtKB-KW"/>
</dbReference>
<comment type="caution">
    <text evidence="2">The sequence shown here is derived from an EMBL/GenBank/DDBJ whole genome shotgun (WGS) entry which is preliminary data.</text>
</comment>
<dbReference type="Proteomes" id="UP000231879">
    <property type="component" value="Unassembled WGS sequence"/>
</dbReference>